<name>A0A432LKL0_9BACT</name>
<dbReference type="InterPro" id="IPR027385">
    <property type="entry name" value="Beta-barrel_OMP"/>
</dbReference>
<dbReference type="AlphaFoldDB" id="A0A432LKL0"/>
<dbReference type="SUPFAM" id="SSF56925">
    <property type="entry name" value="OMPA-like"/>
    <property type="match status" value="1"/>
</dbReference>
<comment type="caution">
    <text evidence="4">The sequence shown here is derived from an EMBL/GenBank/DDBJ whole genome shotgun (WGS) entry which is preliminary data.</text>
</comment>
<dbReference type="RefSeq" id="WP_126678517.1">
    <property type="nucleotide sequence ID" value="NZ_RYYU01000001.1"/>
</dbReference>
<accession>A0A432LKL0</accession>
<evidence type="ECO:0000256" key="1">
    <source>
        <dbReference type="ARBA" id="ARBA00022729"/>
    </source>
</evidence>
<keyword evidence="5" id="KW-1185">Reference proteome</keyword>
<feature type="signal peptide" evidence="2">
    <location>
        <begin position="1"/>
        <end position="22"/>
    </location>
</feature>
<organism evidence="4 5">
    <name type="scientific">Prevotella koreensis</name>
    <dbReference type="NCBI Taxonomy" id="2490854"/>
    <lineage>
        <taxon>Bacteria</taxon>
        <taxon>Pseudomonadati</taxon>
        <taxon>Bacteroidota</taxon>
        <taxon>Bacteroidia</taxon>
        <taxon>Bacteroidales</taxon>
        <taxon>Prevotellaceae</taxon>
        <taxon>Prevotella</taxon>
    </lineage>
</organism>
<feature type="domain" description="Outer membrane protein beta-barrel" evidence="3">
    <location>
        <begin position="9"/>
        <end position="199"/>
    </location>
</feature>
<evidence type="ECO:0000256" key="2">
    <source>
        <dbReference type="SAM" id="SignalP"/>
    </source>
</evidence>
<gene>
    <name evidence="4" type="ORF">EHV08_06010</name>
</gene>
<evidence type="ECO:0000313" key="4">
    <source>
        <dbReference type="EMBL" id="RUL59357.1"/>
    </source>
</evidence>
<keyword evidence="1 2" id="KW-0732">Signal</keyword>
<dbReference type="Pfam" id="PF13505">
    <property type="entry name" value="OMP_b-brl"/>
    <property type="match status" value="1"/>
</dbReference>
<dbReference type="Proteomes" id="UP000278983">
    <property type="component" value="Unassembled WGS sequence"/>
</dbReference>
<evidence type="ECO:0000259" key="3">
    <source>
        <dbReference type="Pfam" id="PF13505"/>
    </source>
</evidence>
<evidence type="ECO:0000313" key="5">
    <source>
        <dbReference type="Proteomes" id="UP000278983"/>
    </source>
</evidence>
<protein>
    <submittedName>
        <fullName evidence="4">Porin family protein</fullName>
    </submittedName>
</protein>
<proteinExistence type="predicted"/>
<feature type="chain" id="PRO_5019320812" evidence="2">
    <location>
        <begin position="23"/>
        <end position="199"/>
    </location>
</feature>
<dbReference type="InterPro" id="IPR011250">
    <property type="entry name" value="OMP/PagP_B-barrel"/>
</dbReference>
<reference evidence="4 5" key="1">
    <citation type="submission" date="2018-12" db="EMBL/GenBank/DDBJ databases">
        <title>Genome sequencing of Prevotella sp. KCOM 3155 (= JS262).</title>
        <authorList>
            <person name="Kook J.-K."/>
            <person name="Park S.-N."/>
            <person name="Lim Y.K."/>
        </authorList>
    </citation>
    <scope>NUCLEOTIDE SEQUENCE [LARGE SCALE GENOMIC DNA]</scope>
    <source>
        <strain evidence="4 5">KCOM 3155</strain>
    </source>
</reference>
<sequence>MRKTITLILVAVAMMVATPSQAQVKFGLRAGLNVTDMSLDKKVVKTKNRTGFFVGPTVKFTLPIVGVGIDASALYDQRETEIENSKEKIKEKAVNIPVNLRYGIGLGSMASGYIAFGPQFALNVGNKDEKLLENTTWKLDNSTFSINVGAGVMLMDHFQVGANYNIVCGKTGELEIVEGVKTVLKGRANAWQIHASYYF</sequence>
<dbReference type="EMBL" id="RYYU01000001">
    <property type="protein sequence ID" value="RUL59357.1"/>
    <property type="molecule type" value="Genomic_DNA"/>
</dbReference>
<dbReference type="OrthoDB" id="1011633at2"/>